<dbReference type="WBParaSite" id="Gr19_v10_g6547.t1">
    <property type="protein sequence ID" value="Gr19_v10_g6547.t1"/>
    <property type="gene ID" value="Gr19_v10_g6547"/>
</dbReference>
<keyword evidence="2" id="KW-1185">Reference proteome</keyword>
<evidence type="ECO:0000256" key="1">
    <source>
        <dbReference type="SAM" id="SignalP"/>
    </source>
</evidence>
<feature type="signal peptide" evidence="1">
    <location>
        <begin position="1"/>
        <end position="22"/>
    </location>
</feature>
<feature type="chain" id="PRO_5037309524" evidence="1">
    <location>
        <begin position="23"/>
        <end position="239"/>
    </location>
</feature>
<keyword evidence="1" id="KW-0732">Signal</keyword>
<dbReference type="Proteomes" id="UP000887572">
    <property type="component" value="Unplaced"/>
</dbReference>
<organism evidence="2 3">
    <name type="scientific">Globodera rostochiensis</name>
    <name type="common">Golden nematode worm</name>
    <name type="synonym">Heterodera rostochiensis</name>
    <dbReference type="NCBI Taxonomy" id="31243"/>
    <lineage>
        <taxon>Eukaryota</taxon>
        <taxon>Metazoa</taxon>
        <taxon>Ecdysozoa</taxon>
        <taxon>Nematoda</taxon>
        <taxon>Chromadorea</taxon>
        <taxon>Rhabditida</taxon>
        <taxon>Tylenchina</taxon>
        <taxon>Tylenchomorpha</taxon>
        <taxon>Tylenchoidea</taxon>
        <taxon>Heteroderidae</taxon>
        <taxon>Heteroderinae</taxon>
        <taxon>Globodera</taxon>
    </lineage>
</organism>
<dbReference type="AlphaFoldDB" id="A0A914I177"/>
<proteinExistence type="predicted"/>
<protein>
    <submittedName>
        <fullName evidence="3">Uncharacterized protein</fullName>
    </submittedName>
</protein>
<sequence length="239" mass="26117">MEAIARSIVLFVLFVAPDYSYGLTCKIGGAHQLSGENATIGTCEGGYVGQSCVDIVCMKANAPETAMIIWKCSDEIDKKACTNGSYAAEYNELLHTTNASCECNFGEEGTDRTNVEAKLPEIPPTPTLSPEAASVCKEPGFKCKSGLFDENGFGQTSIADWKNNYTFWGIAADNDCYKLSDYFAFGYACHCKFGAKGVQKSNMNFMLPEYMAPSPLVSGIRDKFLTKNKFHAPRTRKCT</sequence>
<evidence type="ECO:0000313" key="3">
    <source>
        <dbReference type="WBParaSite" id="Gr19_v10_g6547.t1"/>
    </source>
</evidence>
<reference evidence="3" key="1">
    <citation type="submission" date="2022-11" db="UniProtKB">
        <authorList>
            <consortium name="WormBaseParasite"/>
        </authorList>
    </citation>
    <scope>IDENTIFICATION</scope>
</reference>
<evidence type="ECO:0000313" key="2">
    <source>
        <dbReference type="Proteomes" id="UP000887572"/>
    </source>
</evidence>
<accession>A0A914I177</accession>
<name>A0A914I177_GLORO</name>